<keyword evidence="3" id="KW-1185">Reference proteome</keyword>
<gene>
    <name evidence="2" type="ORF">KUTeg_023663</name>
</gene>
<feature type="compositionally biased region" description="Polar residues" evidence="1">
    <location>
        <begin position="144"/>
        <end position="167"/>
    </location>
</feature>
<evidence type="ECO:0000256" key="1">
    <source>
        <dbReference type="SAM" id="MobiDB-lite"/>
    </source>
</evidence>
<reference evidence="2 3" key="1">
    <citation type="submission" date="2022-12" db="EMBL/GenBank/DDBJ databases">
        <title>Chromosome-level genome of Tegillarca granosa.</title>
        <authorList>
            <person name="Kim J."/>
        </authorList>
    </citation>
    <scope>NUCLEOTIDE SEQUENCE [LARGE SCALE GENOMIC DNA]</scope>
    <source>
        <strain evidence="2">Teg-2019</strain>
        <tissue evidence="2">Adductor muscle</tissue>
    </source>
</reference>
<evidence type="ECO:0000313" key="3">
    <source>
        <dbReference type="Proteomes" id="UP001217089"/>
    </source>
</evidence>
<accession>A0ABQ9E2B1</accession>
<dbReference type="Proteomes" id="UP001217089">
    <property type="component" value="Unassembled WGS sequence"/>
</dbReference>
<sequence>MNSYNEMQQPINMLMERKLTEDVYLLMLNEGEPSKDGNLAVLEVDWVEPGKVDLMKTQGSLVETNTGADEDRKRSKRSRSRDRKRSRSKERKRGRRSRSRDRKRSRDREDRRPEEGGGGDADYNEEGEICIKSEPNRPGYGEENLQNYNGNEEQYNDGNEGYENQDQAEPVDG</sequence>
<dbReference type="EMBL" id="JARBDR010000921">
    <property type="protein sequence ID" value="KAJ8299603.1"/>
    <property type="molecule type" value="Genomic_DNA"/>
</dbReference>
<name>A0ABQ9E2B1_TEGGR</name>
<evidence type="ECO:0000313" key="2">
    <source>
        <dbReference type="EMBL" id="KAJ8299603.1"/>
    </source>
</evidence>
<proteinExistence type="predicted"/>
<organism evidence="2 3">
    <name type="scientific">Tegillarca granosa</name>
    <name type="common">Malaysian cockle</name>
    <name type="synonym">Anadara granosa</name>
    <dbReference type="NCBI Taxonomy" id="220873"/>
    <lineage>
        <taxon>Eukaryota</taxon>
        <taxon>Metazoa</taxon>
        <taxon>Spiralia</taxon>
        <taxon>Lophotrochozoa</taxon>
        <taxon>Mollusca</taxon>
        <taxon>Bivalvia</taxon>
        <taxon>Autobranchia</taxon>
        <taxon>Pteriomorphia</taxon>
        <taxon>Arcoida</taxon>
        <taxon>Arcoidea</taxon>
        <taxon>Arcidae</taxon>
        <taxon>Tegillarca</taxon>
    </lineage>
</organism>
<feature type="region of interest" description="Disordered" evidence="1">
    <location>
        <begin position="53"/>
        <end position="173"/>
    </location>
</feature>
<feature type="compositionally biased region" description="Basic and acidic residues" evidence="1">
    <location>
        <begin position="104"/>
        <end position="115"/>
    </location>
</feature>
<feature type="compositionally biased region" description="Polar residues" evidence="1">
    <location>
        <begin position="57"/>
        <end position="67"/>
    </location>
</feature>
<comment type="caution">
    <text evidence="2">The sequence shown here is derived from an EMBL/GenBank/DDBJ whole genome shotgun (WGS) entry which is preliminary data.</text>
</comment>
<protein>
    <submittedName>
        <fullName evidence="2">Uncharacterized protein</fullName>
    </submittedName>
</protein>
<feature type="compositionally biased region" description="Basic residues" evidence="1">
    <location>
        <begin position="74"/>
        <end position="103"/>
    </location>
</feature>